<keyword evidence="8 11" id="KW-0067">ATP-binding</keyword>
<evidence type="ECO:0000256" key="4">
    <source>
        <dbReference type="ARBA" id="ARBA00022553"/>
    </source>
</evidence>
<keyword evidence="6 11" id="KW-0547">Nucleotide-binding</keyword>
<dbReference type="SMART" id="SM00220">
    <property type="entry name" value="S_TKc"/>
    <property type="match status" value="1"/>
</dbReference>
<dbReference type="EC" id="2.7.11.1" evidence="2"/>
<comment type="similarity">
    <text evidence="1">Belongs to the protein kinase superfamily. AGC Ser/Thr protein kinase family.</text>
</comment>
<feature type="binding site" evidence="11">
    <location>
        <position position="62"/>
    </location>
    <ligand>
        <name>ATP</name>
        <dbReference type="ChEBI" id="CHEBI:30616"/>
    </ligand>
</feature>
<evidence type="ECO:0000256" key="11">
    <source>
        <dbReference type="PROSITE-ProRule" id="PRU10141"/>
    </source>
</evidence>
<evidence type="ECO:0000256" key="6">
    <source>
        <dbReference type="ARBA" id="ARBA00022741"/>
    </source>
</evidence>
<evidence type="ECO:0000256" key="1">
    <source>
        <dbReference type="ARBA" id="ARBA00009903"/>
    </source>
</evidence>
<comment type="catalytic activity">
    <reaction evidence="9">
        <text>L-threonyl-[protein] + ATP = O-phospho-L-threonyl-[protein] + ADP + H(+)</text>
        <dbReference type="Rhea" id="RHEA:46608"/>
        <dbReference type="Rhea" id="RHEA-COMP:11060"/>
        <dbReference type="Rhea" id="RHEA-COMP:11605"/>
        <dbReference type="ChEBI" id="CHEBI:15378"/>
        <dbReference type="ChEBI" id="CHEBI:30013"/>
        <dbReference type="ChEBI" id="CHEBI:30616"/>
        <dbReference type="ChEBI" id="CHEBI:61977"/>
        <dbReference type="ChEBI" id="CHEBI:456216"/>
        <dbReference type="EC" id="2.7.11.1"/>
    </reaction>
</comment>
<name>A0A7S1X9M4_9RHOD</name>
<keyword evidence="5" id="KW-0808">Transferase</keyword>
<dbReference type="InterPro" id="IPR000719">
    <property type="entry name" value="Prot_kinase_dom"/>
</dbReference>
<feature type="domain" description="Protein kinase" evidence="13">
    <location>
        <begin position="33"/>
        <end position="328"/>
    </location>
</feature>
<dbReference type="FunFam" id="1.10.510.10:FF:000042">
    <property type="entry name" value="Non-specific serine/threonine protein kinase"/>
    <property type="match status" value="1"/>
</dbReference>
<dbReference type="InterPro" id="IPR000961">
    <property type="entry name" value="AGC-kinase_C"/>
</dbReference>
<organism evidence="15">
    <name type="scientific">Compsopogon caeruleus</name>
    <dbReference type="NCBI Taxonomy" id="31354"/>
    <lineage>
        <taxon>Eukaryota</taxon>
        <taxon>Rhodophyta</taxon>
        <taxon>Compsopogonophyceae</taxon>
        <taxon>Compsopogonales</taxon>
        <taxon>Compsopogonaceae</taxon>
        <taxon>Compsopogon</taxon>
    </lineage>
</organism>
<proteinExistence type="inferred from homology"/>
<evidence type="ECO:0000256" key="10">
    <source>
        <dbReference type="ARBA" id="ARBA00048679"/>
    </source>
</evidence>
<sequence>MREVDKERVRKEHSQHEIAQLREKRKPMTENDFEIISAIGKGAFGEVKLVRKKDTGEYYAMKVLRKADMTREDQKKHAWSERHVLVEVDHRNVCRLFYSFQDQESLYLVMEFLAGGDMMTLLINRDTLTEEETKFYVAEMIIAIDAIHKKGYVHRDIKPDNLLIDRDGHIKLSDFGLCRQFQVEQPVTDISSDVSGVEGPTGKVAEMSPAERAGMWKRKMRQQVFSTVGTPDYIAPEVMIKKGYGKECDWWSLGVVIFEMLVGYPPFYADDAIKTCRKILNWKENLKFPPEAKISWAAKNLIVSLLCDADYRLGARNGLQEFTNHPFFKDLNWDAVHLMSAPFRPELSGPTDTRYFEDYSASSSDRGDRESSARPSYIKKPVAEEFVGFTYKRLDCGKNVAARSGLNRGMFDQPPVATRR</sequence>
<dbReference type="Gene3D" id="1.10.510.10">
    <property type="entry name" value="Transferase(Phosphotransferase) domain 1"/>
    <property type="match status" value="2"/>
</dbReference>
<dbReference type="InterPro" id="IPR050839">
    <property type="entry name" value="Rho-assoc_Ser/Thr_Kinase"/>
</dbReference>
<evidence type="ECO:0000259" key="14">
    <source>
        <dbReference type="PROSITE" id="PS51285"/>
    </source>
</evidence>
<dbReference type="PROSITE" id="PS50011">
    <property type="entry name" value="PROTEIN_KINASE_DOM"/>
    <property type="match status" value="1"/>
</dbReference>
<evidence type="ECO:0000256" key="2">
    <source>
        <dbReference type="ARBA" id="ARBA00012513"/>
    </source>
</evidence>
<dbReference type="FunFam" id="1.10.510.10:FF:000057">
    <property type="entry name" value="Non-specific serine/threonine protein kinase"/>
    <property type="match status" value="1"/>
</dbReference>
<dbReference type="GO" id="GO:0005524">
    <property type="term" value="F:ATP binding"/>
    <property type="evidence" value="ECO:0007669"/>
    <property type="project" value="UniProtKB-UniRule"/>
</dbReference>
<dbReference type="EMBL" id="HBGH01001333">
    <property type="protein sequence ID" value="CAD9222994.1"/>
    <property type="molecule type" value="Transcribed_RNA"/>
</dbReference>
<keyword evidence="7" id="KW-0418">Kinase</keyword>
<dbReference type="InterPro" id="IPR017441">
    <property type="entry name" value="Protein_kinase_ATP_BS"/>
</dbReference>
<dbReference type="PANTHER" id="PTHR22988:SF76">
    <property type="entry name" value="CHROMOSOME UNDETERMINED SCAFFOLD_135, WHOLE GENOME SHOTGUN SEQUENCE"/>
    <property type="match status" value="1"/>
</dbReference>
<accession>A0A7S1X9M4</accession>
<dbReference type="SUPFAM" id="SSF56112">
    <property type="entry name" value="Protein kinase-like (PK-like)"/>
    <property type="match status" value="1"/>
</dbReference>
<dbReference type="FunFam" id="3.30.200.20:FF:000192">
    <property type="entry name" value="Serine/threonine-protein kinase cot-1"/>
    <property type="match status" value="1"/>
</dbReference>
<dbReference type="Gene3D" id="3.30.200.20">
    <property type="entry name" value="Phosphorylase Kinase, domain 1"/>
    <property type="match status" value="2"/>
</dbReference>
<evidence type="ECO:0000256" key="12">
    <source>
        <dbReference type="RuleBase" id="RU000304"/>
    </source>
</evidence>
<dbReference type="SMART" id="SM00133">
    <property type="entry name" value="S_TK_X"/>
    <property type="match status" value="1"/>
</dbReference>
<dbReference type="PANTHER" id="PTHR22988">
    <property type="entry name" value="MYOTONIC DYSTROPHY S/T KINASE-RELATED"/>
    <property type="match status" value="1"/>
</dbReference>
<dbReference type="GO" id="GO:0004674">
    <property type="term" value="F:protein serine/threonine kinase activity"/>
    <property type="evidence" value="ECO:0007669"/>
    <property type="project" value="UniProtKB-KW"/>
</dbReference>
<evidence type="ECO:0000256" key="8">
    <source>
        <dbReference type="ARBA" id="ARBA00022840"/>
    </source>
</evidence>
<dbReference type="PROSITE" id="PS51285">
    <property type="entry name" value="AGC_KINASE_CTER"/>
    <property type="match status" value="1"/>
</dbReference>
<dbReference type="PROSITE" id="PS00107">
    <property type="entry name" value="PROTEIN_KINASE_ATP"/>
    <property type="match status" value="1"/>
</dbReference>
<reference evidence="15" key="1">
    <citation type="submission" date="2021-01" db="EMBL/GenBank/DDBJ databases">
        <authorList>
            <person name="Corre E."/>
            <person name="Pelletier E."/>
            <person name="Niang G."/>
            <person name="Scheremetjew M."/>
            <person name="Finn R."/>
            <person name="Kale V."/>
            <person name="Holt S."/>
            <person name="Cochrane G."/>
            <person name="Meng A."/>
            <person name="Brown T."/>
            <person name="Cohen L."/>
        </authorList>
    </citation>
    <scope>NUCLEOTIDE SEQUENCE</scope>
    <source>
        <strain evidence="15">SAG 36.94</strain>
    </source>
</reference>
<evidence type="ECO:0000256" key="7">
    <source>
        <dbReference type="ARBA" id="ARBA00022777"/>
    </source>
</evidence>
<dbReference type="AlphaFoldDB" id="A0A7S1X9M4"/>
<dbReference type="InterPro" id="IPR011009">
    <property type="entry name" value="Kinase-like_dom_sf"/>
</dbReference>
<evidence type="ECO:0000256" key="5">
    <source>
        <dbReference type="ARBA" id="ARBA00022679"/>
    </source>
</evidence>
<comment type="catalytic activity">
    <reaction evidence="10">
        <text>L-seryl-[protein] + ATP = O-phospho-L-seryl-[protein] + ADP + H(+)</text>
        <dbReference type="Rhea" id="RHEA:17989"/>
        <dbReference type="Rhea" id="RHEA-COMP:9863"/>
        <dbReference type="Rhea" id="RHEA-COMP:11604"/>
        <dbReference type="ChEBI" id="CHEBI:15378"/>
        <dbReference type="ChEBI" id="CHEBI:29999"/>
        <dbReference type="ChEBI" id="CHEBI:30616"/>
        <dbReference type="ChEBI" id="CHEBI:83421"/>
        <dbReference type="ChEBI" id="CHEBI:456216"/>
        <dbReference type="EC" id="2.7.11.1"/>
    </reaction>
</comment>
<protein>
    <recommendedName>
        <fullName evidence="2">non-specific serine/threonine protein kinase</fullName>
        <ecNumber evidence="2">2.7.11.1</ecNumber>
    </recommendedName>
</protein>
<evidence type="ECO:0000256" key="9">
    <source>
        <dbReference type="ARBA" id="ARBA00047899"/>
    </source>
</evidence>
<feature type="domain" description="AGC-kinase C-terminal" evidence="14">
    <location>
        <begin position="329"/>
        <end position="401"/>
    </location>
</feature>
<dbReference type="Pfam" id="PF00069">
    <property type="entry name" value="Pkinase"/>
    <property type="match status" value="2"/>
</dbReference>
<keyword evidence="4" id="KW-0597">Phosphoprotein</keyword>
<evidence type="ECO:0000256" key="3">
    <source>
        <dbReference type="ARBA" id="ARBA00022527"/>
    </source>
</evidence>
<evidence type="ECO:0000313" key="15">
    <source>
        <dbReference type="EMBL" id="CAD9222994.1"/>
    </source>
</evidence>
<dbReference type="PROSITE" id="PS00108">
    <property type="entry name" value="PROTEIN_KINASE_ST"/>
    <property type="match status" value="1"/>
</dbReference>
<evidence type="ECO:0000259" key="13">
    <source>
        <dbReference type="PROSITE" id="PS50011"/>
    </source>
</evidence>
<keyword evidence="3 12" id="KW-0723">Serine/threonine-protein kinase</keyword>
<gene>
    <name evidence="15" type="ORF">CCAE0312_LOCUS658</name>
</gene>
<dbReference type="InterPro" id="IPR008271">
    <property type="entry name" value="Ser/Thr_kinase_AS"/>
</dbReference>